<organism evidence="1">
    <name type="scientific">Erwinia amylovora ATCC BAA-2158</name>
    <dbReference type="NCBI Taxonomy" id="889211"/>
    <lineage>
        <taxon>Bacteria</taxon>
        <taxon>Pseudomonadati</taxon>
        <taxon>Pseudomonadota</taxon>
        <taxon>Gammaproteobacteria</taxon>
        <taxon>Enterobacterales</taxon>
        <taxon>Erwiniaceae</taxon>
        <taxon>Erwinia</taxon>
    </lineage>
</organism>
<accession>E5B6A2</accession>
<reference evidence="1" key="1">
    <citation type="journal article" date="2011" name="J. Bacteriol.">
        <title>Genome Sequence of an Erwinia amylovora Strain with Pathogenicity Restricted to Rubus Plants.</title>
        <authorList>
            <person name="Powney R."/>
            <person name="Smits T.H."/>
            <person name="Sawbridge T."/>
            <person name="Frey B."/>
            <person name="Blom J."/>
            <person name="Frey J.E."/>
            <person name="Plummer K.M."/>
            <person name="Beer S.V."/>
            <person name="Luck J."/>
            <person name="Duffy B."/>
            <person name="Rodoni B."/>
        </authorList>
    </citation>
    <scope>NUCLEOTIDE SEQUENCE</scope>
    <source>
        <strain evidence="1">ATCC BAA-2158</strain>
    </source>
</reference>
<sequence>MGCLKASLPFPYFLAAFRVEVNNGWRKPYF</sequence>
<name>E5B6A2_ERWAM</name>
<dbReference type="EMBL" id="FR719191">
    <property type="protein sequence ID" value="CBX80922.1"/>
    <property type="molecule type" value="Genomic_DNA"/>
</dbReference>
<gene>
    <name evidence="1" type="ORF">EAIL5_2102</name>
</gene>
<protein>
    <submittedName>
        <fullName evidence="1">Uncharacterized protein</fullName>
    </submittedName>
</protein>
<evidence type="ECO:0000313" key="1">
    <source>
        <dbReference type="EMBL" id="CBX80922.1"/>
    </source>
</evidence>
<dbReference type="AlphaFoldDB" id="E5B6A2"/>
<proteinExistence type="predicted"/>